<dbReference type="GO" id="GO:0016020">
    <property type="term" value="C:membrane"/>
    <property type="evidence" value="ECO:0007669"/>
    <property type="project" value="UniProtKB-SubCell"/>
</dbReference>
<comment type="caution">
    <text evidence="8">The sequence shown here is derived from an EMBL/GenBank/DDBJ whole genome shotgun (WGS) entry which is preliminary data.</text>
</comment>
<evidence type="ECO:0000313" key="8">
    <source>
        <dbReference type="EMBL" id="KAL3839417.1"/>
    </source>
</evidence>
<evidence type="ECO:0000256" key="4">
    <source>
        <dbReference type="ARBA" id="ARBA00022989"/>
    </source>
</evidence>
<feature type="transmembrane region" description="Helical" evidence="7">
    <location>
        <begin position="81"/>
        <end position="107"/>
    </location>
</feature>
<dbReference type="PANTHER" id="PTHR11654">
    <property type="entry name" value="OLIGOPEPTIDE TRANSPORTER-RELATED"/>
    <property type="match status" value="1"/>
</dbReference>
<dbReference type="EMBL" id="JBJXBP010000003">
    <property type="protein sequence ID" value="KAL3839417.1"/>
    <property type="molecule type" value="Genomic_DNA"/>
</dbReference>
<feature type="transmembrane region" description="Helical" evidence="7">
    <location>
        <begin position="304"/>
        <end position="324"/>
    </location>
</feature>
<organism evidence="8 9">
    <name type="scientific">Penstemon smallii</name>
    <dbReference type="NCBI Taxonomy" id="265156"/>
    <lineage>
        <taxon>Eukaryota</taxon>
        <taxon>Viridiplantae</taxon>
        <taxon>Streptophyta</taxon>
        <taxon>Embryophyta</taxon>
        <taxon>Tracheophyta</taxon>
        <taxon>Spermatophyta</taxon>
        <taxon>Magnoliopsida</taxon>
        <taxon>eudicotyledons</taxon>
        <taxon>Gunneridae</taxon>
        <taxon>Pentapetalae</taxon>
        <taxon>asterids</taxon>
        <taxon>lamiids</taxon>
        <taxon>Lamiales</taxon>
        <taxon>Plantaginaceae</taxon>
        <taxon>Cheloneae</taxon>
        <taxon>Penstemon</taxon>
    </lineage>
</organism>
<sequence length="558" mass="63232">MQKTPLCYVKSTKNYPVKFLLPLLWADILVAFALFVMQNYLSNVWKLSFTHAAGILNVWGGISMILPLLCLFLVDAFLGNFMMLVLSSISYSLGIAFIAMSTPPALANSTGMCKEYEPNCIGHTQRVLFYTGMALVAVGMSGNSISVKPFLVEQKYDMKLKSIKQLPGFILVVLVPIVGAIALPYIKPWSLRFGIPAICTAFATILFLSGWCVYEKEPPKGSPLTNVCRVFVAFSFNIRKPYPLDANHLYRREGDEDQTFTRTRFLRCLEKAAIVTNPEDPERNKWKLCSVSEVEEAKIAVRMVPMWMTFIICGIVSSIGNTYFLEQANHMNRKIGKWNVPLPILLLLFKWAKFIFSTIATKFISKNKEYRPPIGIAVAMIFSILCCITAARMERRRLNIIRSHDLLDKPDEDIPMRIYWLLFQFFLLAGLDSFLEKSVIAFYDVQAPQSMKNYLEYLTKAVTGLGFICSVLSVYVVGKISERGGSPNWFQFTLNRSRLDRYYWVLAGLSSVNLVVYILVASFYRYKKPEASDAVEDDRESSGLTNDIVQAFCSCFKG</sequence>
<keyword evidence="4 7" id="KW-1133">Transmembrane helix</keyword>
<accession>A0ABD3TQN0</accession>
<comment type="subcellular location">
    <subcellularLocation>
        <location evidence="1">Membrane</location>
        <topology evidence="1">Multi-pass membrane protein</topology>
    </subcellularLocation>
</comment>
<feature type="transmembrane region" description="Helical" evidence="7">
    <location>
        <begin position="457"/>
        <end position="478"/>
    </location>
</feature>
<name>A0ABD3TQN0_9LAMI</name>
<evidence type="ECO:0000256" key="3">
    <source>
        <dbReference type="ARBA" id="ARBA00022692"/>
    </source>
</evidence>
<comment type="similarity">
    <text evidence="2">Belongs to the major facilitator superfamily. Proton-dependent oligopeptide transporter (POT/PTR) (TC 2.A.17) family.</text>
</comment>
<keyword evidence="3 7" id="KW-0812">Transmembrane</keyword>
<reference evidence="8 9" key="1">
    <citation type="submission" date="2024-12" db="EMBL/GenBank/DDBJ databases">
        <title>The unique morphological basis and parallel evolutionary history of personate flowers in Penstemon.</title>
        <authorList>
            <person name="Depatie T.H."/>
            <person name="Wessinger C.A."/>
        </authorList>
    </citation>
    <scope>NUCLEOTIDE SEQUENCE [LARGE SCALE GENOMIC DNA]</scope>
    <source>
        <strain evidence="8">WTNN_2</strain>
        <tissue evidence="8">Leaf</tissue>
    </source>
</reference>
<dbReference type="Pfam" id="PF00854">
    <property type="entry name" value="PTR2"/>
    <property type="match status" value="1"/>
</dbReference>
<evidence type="ECO:0000256" key="5">
    <source>
        <dbReference type="ARBA" id="ARBA00023136"/>
    </source>
</evidence>
<evidence type="ECO:0000256" key="7">
    <source>
        <dbReference type="SAM" id="Phobius"/>
    </source>
</evidence>
<dbReference type="Proteomes" id="UP001634393">
    <property type="component" value="Unassembled WGS sequence"/>
</dbReference>
<feature type="transmembrane region" description="Helical" evidence="7">
    <location>
        <begin position="502"/>
        <end position="524"/>
    </location>
</feature>
<dbReference type="InterPro" id="IPR036259">
    <property type="entry name" value="MFS_trans_sf"/>
</dbReference>
<dbReference type="AlphaFoldDB" id="A0ABD3TQN0"/>
<proteinExistence type="inferred from homology"/>
<protein>
    <submittedName>
        <fullName evidence="8">Uncharacterized protein</fullName>
    </submittedName>
</protein>
<feature type="transmembrane region" description="Helical" evidence="7">
    <location>
        <begin position="418"/>
        <end position="436"/>
    </location>
</feature>
<feature type="transmembrane region" description="Helical" evidence="7">
    <location>
        <begin position="166"/>
        <end position="187"/>
    </location>
</feature>
<gene>
    <name evidence="8" type="ORF">ACJIZ3_024008</name>
</gene>
<dbReference type="Gene3D" id="1.20.1250.20">
    <property type="entry name" value="MFS general substrate transporter like domains"/>
    <property type="match status" value="1"/>
</dbReference>
<comment type="similarity">
    <text evidence="6">Belongs to the major facilitator superfamily. Phosphate:H(+) symporter (TC 2.A.1.9) family.</text>
</comment>
<feature type="transmembrane region" description="Helical" evidence="7">
    <location>
        <begin position="53"/>
        <end position="74"/>
    </location>
</feature>
<evidence type="ECO:0000256" key="1">
    <source>
        <dbReference type="ARBA" id="ARBA00004141"/>
    </source>
</evidence>
<dbReference type="InterPro" id="IPR000109">
    <property type="entry name" value="POT_fam"/>
</dbReference>
<keyword evidence="5 7" id="KW-0472">Membrane</keyword>
<feature type="transmembrane region" description="Helical" evidence="7">
    <location>
        <begin position="344"/>
        <end position="364"/>
    </location>
</feature>
<dbReference type="SUPFAM" id="SSF103473">
    <property type="entry name" value="MFS general substrate transporter"/>
    <property type="match status" value="1"/>
</dbReference>
<feature type="transmembrane region" description="Helical" evidence="7">
    <location>
        <begin position="376"/>
        <end position="393"/>
    </location>
</feature>
<evidence type="ECO:0000256" key="2">
    <source>
        <dbReference type="ARBA" id="ARBA00005982"/>
    </source>
</evidence>
<evidence type="ECO:0000256" key="6">
    <source>
        <dbReference type="ARBA" id="ARBA00044504"/>
    </source>
</evidence>
<feature type="transmembrane region" description="Helical" evidence="7">
    <location>
        <begin position="20"/>
        <end position="41"/>
    </location>
</feature>
<keyword evidence="9" id="KW-1185">Reference proteome</keyword>
<evidence type="ECO:0000313" key="9">
    <source>
        <dbReference type="Proteomes" id="UP001634393"/>
    </source>
</evidence>
<feature type="transmembrane region" description="Helical" evidence="7">
    <location>
        <begin position="193"/>
        <end position="214"/>
    </location>
</feature>